<feature type="non-terminal residue" evidence="7">
    <location>
        <position position="1"/>
    </location>
</feature>
<comment type="subcellular location">
    <subcellularLocation>
        <location evidence="1">Membrane</location>
        <topology evidence="1">Multi-pass membrane protein</topology>
    </subcellularLocation>
</comment>
<organism evidence="7 8">
    <name type="scientific">Lachnellula suecica</name>
    <dbReference type="NCBI Taxonomy" id="602035"/>
    <lineage>
        <taxon>Eukaryota</taxon>
        <taxon>Fungi</taxon>
        <taxon>Dikarya</taxon>
        <taxon>Ascomycota</taxon>
        <taxon>Pezizomycotina</taxon>
        <taxon>Leotiomycetes</taxon>
        <taxon>Helotiales</taxon>
        <taxon>Lachnaceae</taxon>
        <taxon>Lachnellula</taxon>
    </lineage>
</organism>
<protein>
    <submittedName>
        <fullName evidence="7">Efflux pump ustT</fullName>
    </submittedName>
</protein>
<evidence type="ECO:0000256" key="3">
    <source>
        <dbReference type="ARBA" id="ARBA00022989"/>
    </source>
</evidence>
<dbReference type="Pfam" id="PF07690">
    <property type="entry name" value="MFS_1"/>
    <property type="match status" value="1"/>
</dbReference>
<feature type="transmembrane region" description="Helical" evidence="5">
    <location>
        <begin position="183"/>
        <end position="207"/>
    </location>
</feature>
<dbReference type="SUPFAM" id="SSF103473">
    <property type="entry name" value="MFS general substrate transporter"/>
    <property type="match status" value="1"/>
</dbReference>
<feature type="transmembrane region" description="Helical" evidence="5">
    <location>
        <begin position="7"/>
        <end position="28"/>
    </location>
</feature>
<keyword evidence="2 5" id="KW-0812">Transmembrane</keyword>
<feature type="transmembrane region" description="Helical" evidence="5">
    <location>
        <begin position="100"/>
        <end position="120"/>
    </location>
</feature>
<feature type="domain" description="Major facilitator superfamily (MFS) profile" evidence="6">
    <location>
        <begin position="1"/>
        <end position="376"/>
    </location>
</feature>
<feature type="transmembrane region" description="Helical" evidence="5">
    <location>
        <begin position="34"/>
        <end position="60"/>
    </location>
</feature>
<evidence type="ECO:0000256" key="2">
    <source>
        <dbReference type="ARBA" id="ARBA00022692"/>
    </source>
</evidence>
<accession>A0A8T9BW90</accession>
<dbReference type="InterPro" id="IPR020846">
    <property type="entry name" value="MFS_dom"/>
</dbReference>
<evidence type="ECO:0000256" key="4">
    <source>
        <dbReference type="ARBA" id="ARBA00023136"/>
    </source>
</evidence>
<dbReference type="PANTHER" id="PTHR23507:SF1">
    <property type="entry name" value="FI18259P1-RELATED"/>
    <property type="match status" value="1"/>
</dbReference>
<feature type="transmembrane region" description="Helical" evidence="5">
    <location>
        <begin position="257"/>
        <end position="276"/>
    </location>
</feature>
<evidence type="ECO:0000313" key="7">
    <source>
        <dbReference type="EMBL" id="TVY52685.1"/>
    </source>
</evidence>
<dbReference type="Gene3D" id="1.20.1250.20">
    <property type="entry name" value="MFS general substrate transporter like domains"/>
    <property type="match status" value="1"/>
</dbReference>
<dbReference type="PANTHER" id="PTHR23507">
    <property type="entry name" value="ZGC:174356"/>
    <property type="match status" value="1"/>
</dbReference>
<name>A0A8T9BW90_9HELO</name>
<keyword evidence="3 5" id="KW-1133">Transmembrane helix</keyword>
<dbReference type="OrthoDB" id="3026777at2759"/>
<dbReference type="GO" id="GO:0022857">
    <property type="term" value="F:transmembrane transporter activity"/>
    <property type="evidence" value="ECO:0007669"/>
    <property type="project" value="InterPro"/>
</dbReference>
<evidence type="ECO:0000256" key="5">
    <source>
        <dbReference type="SAM" id="Phobius"/>
    </source>
</evidence>
<dbReference type="EMBL" id="QGMK01003456">
    <property type="protein sequence ID" value="TVY52685.1"/>
    <property type="molecule type" value="Genomic_DNA"/>
</dbReference>
<keyword evidence="8" id="KW-1185">Reference proteome</keyword>
<gene>
    <name evidence="7" type="primary">ustT_1</name>
    <name evidence="7" type="ORF">LSUE1_G010190</name>
</gene>
<feature type="transmembrane region" description="Helical" evidence="5">
    <location>
        <begin position="316"/>
        <end position="340"/>
    </location>
</feature>
<dbReference type="InterPro" id="IPR011701">
    <property type="entry name" value="MFS"/>
</dbReference>
<dbReference type="GO" id="GO:0016020">
    <property type="term" value="C:membrane"/>
    <property type="evidence" value="ECO:0007669"/>
    <property type="project" value="UniProtKB-SubCell"/>
</dbReference>
<reference evidence="7 8" key="1">
    <citation type="submission" date="2018-05" db="EMBL/GenBank/DDBJ databases">
        <title>Genome sequencing and assembly of the regulated plant pathogen Lachnellula willkommii and related sister species for the development of diagnostic species identification markers.</title>
        <authorList>
            <person name="Giroux E."/>
            <person name="Bilodeau G."/>
        </authorList>
    </citation>
    <scope>NUCLEOTIDE SEQUENCE [LARGE SCALE GENOMIC DNA]</scope>
    <source>
        <strain evidence="7 8">CBS 268.59</strain>
    </source>
</reference>
<evidence type="ECO:0000313" key="8">
    <source>
        <dbReference type="Proteomes" id="UP000469558"/>
    </source>
</evidence>
<proteinExistence type="predicted"/>
<evidence type="ECO:0000256" key="1">
    <source>
        <dbReference type="ARBA" id="ARBA00004141"/>
    </source>
</evidence>
<feature type="transmembrane region" description="Helical" evidence="5">
    <location>
        <begin position="227"/>
        <end position="245"/>
    </location>
</feature>
<comment type="caution">
    <text evidence="7">The sequence shown here is derived from an EMBL/GenBank/DDBJ whole genome shotgun (WGS) entry which is preliminary data.</text>
</comment>
<evidence type="ECO:0000259" key="6">
    <source>
        <dbReference type="PROSITE" id="PS50850"/>
    </source>
</evidence>
<feature type="transmembrane region" description="Helical" evidence="5">
    <location>
        <begin position="282"/>
        <end position="304"/>
    </location>
</feature>
<keyword evidence="4 5" id="KW-0472">Membrane</keyword>
<dbReference type="PROSITE" id="PS50850">
    <property type="entry name" value="MFS"/>
    <property type="match status" value="1"/>
</dbReference>
<sequence>IGRKPVFALAMIGMLSAGLFNGIIMSMWKVLPYQLLWVCPLFLFIGGGPAVSSMMFYAVACDITTEANRTNIFLFGYAAGIVGDIISPSIAGGLMAINPWISLILGWFMLALGGSIVAFIPETVHLRLSPSGTLVHAPPAERDTARSRKTNKPSSYVQIVKSQFGDGLNKLHSSITLLNSLPIVLLLVTFLADPFAASTIVVSMRYISKLFNWKLREAAFLLSLRAFIQLILFLVILPLLSKFLIHRLGLSSKRKDLLLAQFSVIMMVLGALLIASGGVIGLTIFGIIVSTLGTGYTSFARSLITTLVDQQHVGRLYAAISIVETLGSLVSGPSINALYSVGLKKGGSWTGLPFYCVAVICSMAAVSVWSFGVLTGQRRRRQEMPLGEEYGDEYADAQTLTGDLVPVEPGHVDEGRIRI</sequence>
<dbReference type="Proteomes" id="UP000469558">
    <property type="component" value="Unassembled WGS sequence"/>
</dbReference>
<feature type="transmembrane region" description="Helical" evidence="5">
    <location>
        <begin position="72"/>
        <end position="94"/>
    </location>
</feature>
<dbReference type="AlphaFoldDB" id="A0A8T9BW90"/>
<dbReference type="InterPro" id="IPR036259">
    <property type="entry name" value="MFS_trans_sf"/>
</dbReference>
<feature type="transmembrane region" description="Helical" evidence="5">
    <location>
        <begin position="352"/>
        <end position="374"/>
    </location>
</feature>